<keyword evidence="2" id="KW-0520">NAD</keyword>
<dbReference type="InterPro" id="IPR014027">
    <property type="entry name" value="UDP-Glc/GDP-Man_DH_C"/>
</dbReference>
<dbReference type="InterPro" id="IPR001732">
    <property type="entry name" value="UDP-Glc/GDP-Man_DH_N"/>
</dbReference>
<evidence type="ECO:0000256" key="3">
    <source>
        <dbReference type="PIRNR" id="PIRNR000124"/>
    </source>
</evidence>
<accession>A0ABU8AUQ9</accession>
<gene>
    <name evidence="5" type="ORF">QBA35_29825</name>
</gene>
<comment type="similarity">
    <text evidence="3">Belongs to the UDP-glucose/GDP-mannose dehydrogenase family.</text>
</comment>
<evidence type="ECO:0000259" key="4">
    <source>
        <dbReference type="SMART" id="SM00984"/>
    </source>
</evidence>
<dbReference type="RefSeq" id="WP_158690986.1">
    <property type="nucleotide sequence ID" value="NZ_JARULZ010000002.1"/>
</dbReference>
<dbReference type="InterPro" id="IPR017476">
    <property type="entry name" value="UDP-Glc/GDP-Man"/>
</dbReference>
<evidence type="ECO:0000313" key="6">
    <source>
        <dbReference type="Proteomes" id="UP001310290"/>
    </source>
</evidence>
<organism evidence="5 6">
    <name type="scientific">Streptomyces bottropensis</name>
    <dbReference type="NCBI Taxonomy" id="42235"/>
    <lineage>
        <taxon>Bacteria</taxon>
        <taxon>Bacillati</taxon>
        <taxon>Actinomycetota</taxon>
        <taxon>Actinomycetes</taxon>
        <taxon>Kitasatosporales</taxon>
        <taxon>Streptomycetaceae</taxon>
        <taxon>Streptomyces</taxon>
    </lineage>
</organism>
<dbReference type="PIRSF" id="PIRSF500136">
    <property type="entry name" value="UDP_ManNAc_DH"/>
    <property type="match status" value="1"/>
</dbReference>
<feature type="domain" description="UDP-glucose/GDP-mannose dehydrogenase C-terminal" evidence="4">
    <location>
        <begin position="318"/>
        <end position="423"/>
    </location>
</feature>
<protein>
    <submittedName>
        <fullName evidence="5">Nucleotide sugar dehydrogenase</fullName>
    </submittedName>
</protein>
<dbReference type="Pfam" id="PF03721">
    <property type="entry name" value="UDPG_MGDP_dh_N"/>
    <property type="match status" value="1"/>
</dbReference>
<dbReference type="Gene3D" id="3.40.50.720">
    <property type="entry name" value="NAD(P)-binding Rossmann-like Domain"/>
    <property type="match status" value="2"/>
</dbReference>
<dbReference type="Proteomes" id="UP001310290">
    <property type="component" value="Unassembled WGS sequence"/>
</dbReference>
<dbReference type="InterPro" id="IPR028359">
    <property type="entry name" value="UDP_ManNAc/GlcNAc_DH"/>
</dbReference>
<dbReference type="SUPFAM" id="SSF51735">
    <property type="entry name" value="NAD(P)-binding Rossmann-fold domains"/>
    <property type="match status" value="1"/>
</dbReference>
<dbReference type="PIRSF" id="PIRSF000124">
    <property type="entry name" value="UDPglc_GDPman_dh"/>
    <property type="match status" value="1"/>
</dbReference>
<dbReference type="InterPro" id="IPR036220">
    <property type="entry name" value="UDP-Glc/GDP-Man_DH_C_sf"/>
</dbReference>
<dbReference type="InterPro" id="IPR014026">
    <property type="entry name" value="UDP-Glc/GDP-Man_DH_dimer"/>
</dbReference>
<dbReference type="Pfam" id="PF03720">
    <property type="entry name" value="UDPG_MGDP_dh_C"/>
    <property type="match status" value="1"/>
</dbReference>
<dbReference type="PANTHER" id="PTHR43491">
    <property type="entry name" value="UDP-N-ACETYL-D-MANNOSAMINE DEHYDROGENASE"/>
    <property type="match status" value="1"/>
</dbReference>
<dbReference type="Pfam" id="PF00984">
    <property type="entry name" value="UDPG_MGDP_dh"/>
    <property type="match status" value="1"/>
</dbReference>
<sequence length="460" mass="49485">MHESGTQPGKVCVIGLGYVGTSLAVTLAARGRYVVGVERDPEICRMLRQKTPHVHEEGLQLEEAVDSGRLRVFNSIPRDAAIDTYVVCVGTNVDAEGGPDLTQVESVAREISEVANDGALVVLRSTVPVGTSRRLRDRCLTAGGKNLDIAFCPERTVQGLAVHELRSLPQIVGGDSSRARARAARLFHDLTDRIVEVEELETAEMAKLACNAFRYTVFAFANELALLCESVGVSMSETLRAASSGYERGAIPQPGPAGGSCLPKDAKMLAGAFGDFTSSVSPLLDSVSRVHDTVTSRVSEVIFAHGRELTTAGRTEIALLGVAFKGNPPTDDARMSPSVDLIEQLRERFPQARVRSHDPLVGGERQSDLGFEPCSSIEEAVSGAHIVVIGTNHKDYADLSLPDVVRYADTRCVVYDVWALHAQKSGQLPQGTTYLAFGEGQLLAAGQSEAHDVQDRWHTN</sequence>
<dbReference type="PANTHER" id="PTHR43491:SF1">
    <property type="entry name" value="UDP-N-ACETYL-D-MANNOSAMINE DEHYDROGENASE"/>
    <property type="match status" value="1"/>
</dbReference>
<evidence type="ECO:0000256" key="1">
    <source>
        <dbReference type="ARBA" id="ARBA00023002"/>
    </source>
</evidence>
<dbReference type="SUPFAM" id="SSF48179">
    <property type="entry name" value="6-phosphogluconate dehydrogenase C-terminal domain-like"/>
    <property type="match status" value="1"/>
</dbReference>
<keyword evidence="6" id="KW-1185">Reference proteome</keyword>
<proteinExistence type="inferred from homology"/>
<dbReference type="SMART" id="SM00984">
    <property type="entry name" value="UDPG_MGDP_dh_C"/>
    <property type="match status" value="1"/>
</dbReference>
<name>A0ABU8AUQ9_9ACTN</name>
<reference evidence="5" key="1">
    <citation type="submission" date="2023-04" db="EMBL/GenBank/DDBJ databases">
        <title>Genomic diversity of scab-causing Streptomyces spp. in the province of Quebec, Canada.</title>
        <authorList>
            <person name="Biessy A."/>
            <person name="Cadieux M."/>
            <person name="Ciotola M."/>
            <person name="Filion M."/>
        </authorList>
    </citation>
    <scope>NUCLEOTIDE SEQUENCE</scope>
    <source>
        <strain evidence="5">B21-115</strain>
    </source>
</reference>
<dbReference type="EMBL" id="JARULZ010000002">
    <property type="protein sequence ID" value="MEH0637466.1"/>
    <property type="molecule type" value="Genomic_DNA"/>
</dbReference>
<dbReference type="NCBIfam" id="TIGR03026">
    <property type="entry name" value="NDP-sugDHase"/>
    <property type="match status" value="1"/>
</dbReference>
<dbReference type="InterPro" id="IPR008927">
    <property type="entry name" value="6-PGluconate_DH-like_C_sf"/>
</dbReference>
<dbReference type="InterPro" id="IPR036291">
    <property type="entry name" value="NAD(P)-bd_dom_sf"/>
</dbReference>
<keyword evidence="1" id="KW-0560">Oxidoreductase</keyword>
<evidence type="ECO:0000256" key="2">
    <source>
        <dbReference type="ARBA" id="ARBA00023027"/>
    </source>
</evidence>
<comment type="caution">
    <text evidence="5">The sequence shown here is derived from an EMBL/GenBank/DDBJ whole genome shotgun (WGS) entry which is preliminary data.</text>
</comment>
<dbReference type="SUPFAM" id="SSF52413">
    <property type="entry name" value="UDP-glucose/GDP-mannose dehydrogenase C-terminal domain"/>
    <property type="match status" value="1"/>
</dbReference>
<evidence type="ECO:0000313" key="5">
    <source>
        <dbReference type="EMBL" id="MEH0637466.1"/>
    </source>
</evidence>